<keyword evidence="2" id="KW-1133">Transmembrane helix</keyword>
<keyword evidence="2" id="KW-0472">Membrane</keyword>
<evidence type="ECO:0000313" key="4">
    <source>
        <dbReference type="EMBL" id="HGB14175.1"/>
    </source>
</evidence>
<dbReference type="PANTHER" id="PTHR43833">
    <property type="entry name" value="POTASSIUM CHANNEL PROTEIN 2-RELATED-RELATED"/>
    <property type="match status" value="1"/>
</dbReference>
<keyword evidence="2" id="KW-0812">Transmembrane</keyword>
<evidence type="ECO:0000256" key="1">
    <source>
        <dbReference type="ARBA" id="ARBA00004651"/>
    </source>
</evidence>
<dbReference type="EMBL" id="DTHB01000026">
    <property type="protein sequence ID" value="HGB14175.1"/>
    <property type="molecule type" value="Genomic_DNA"/>
</dbReference>
<comment type="subcellular location">
    <subcellularLocation>
        <location evidence="1">Cell membrane</location>
        <topology evidence="1">Multi-pass membrane protein</topology>
    </subcellularLocation>
</comment>
<feature type="domain" description="RCK N-terminal" evidence="3">
    <location>
        <begin position="123"/>
        <end position="256"/>
    </location>
</feature>
<evidence type="ECO:0000256" key="2">
    <source>
        <dbReference type="SAM" id="Phobius"/>
    </source>
</evidence>
<dbReference type="Pfam" id="PF07885">
    <property type="entry name" value="Ion_trans_2"/>
    <property type="match status" value="1"/>
</dbReference>
<dbReference type="PRINTS" id="PR00169">
    <property type="entry name" value="KCHANNEL"/>
</dbReference>
<dbReference type="PANTHER" id="PTHR43833:SF9">
    <property type="entry name" value="POTASSIUM CHANNEL PROTEIN YUGO-RELATED"/>
    <property type="match status" value="1"/>
</dbReference>
<organism evidence="4">
    <name type="scientific">Desulfobacca acetoxidans</name>
    <dbReference type="NCBI Taxonomy" id="60893"/>
    <lineage>
        <taxon>Bacteria</taxon>
        <taxon>Pseudomonadati</taxon>
        <taxon>Thermodesulfobacteriota</taxon>
        <taxon>Desulfobaccia</taxon>
        <taxon>Desulfobaccales</taxon>
        <taxon>Desulfobaccaceae</taxon>
        <taxon>Desulfobacca</taxon>
    </lineage>
</organism>
<dbReference type="AlphaFoldDB" id="A0A7C3WQV4"/>
<dbReference type="GO" id="GO:0005886">
    <property type="term" value="C:plasma membrane"/>
    <property type="evidence" value="ECO:0007669"/>
    <property type="project" value="UniProtKB-SubCell"/>
</dbReference>
<dbReference type="PROSITE" id="PS51201">
    <property type="entry name" value="RCK_N"/>
    <property type="match status" value="1"/>
</dbReference>
<sequence length="393" mass="43905">MDWERLKKNLVLFFRTLRRELVLHLFLGVLGLIGLGTLGFFLSETQITPWETRLGKAIWWALVTLTTVGYGDVVPETTTGRLVGATLMLGGLLMLSLLTATIASVFVERKFRRERGLEPVKAERHVLILGWNHDGLLLLDQLMRRLPVAIPVVLVNQLSAEVLEGLKAKYPAHDLSYVWGDFSREDILEKANVRRASKAIILGGRREGETAAQVDQRILLSALTVKSMNPKIRILAELHLPENRPYLERAGVEEVLVRGQYDSSLLAGAVAAPGLFRLFTSLLTGEGPDFWALEIPARFCGRPVKELSQYLKEHHQALLIGLYSEGRALSLEDLLSDQPSAIDEFIRRKFAETGMTHLFGRAKIEVQINPPDDQLLVPRQFAVVIAATRPALS</sequence>
<comment type="caution">
    <text evidence="4">The sequence shown here is derived from an EMBL/GenBank/DDBJ whole genome shotgun (WGS) entry which is preliminary data.</text>
</comment>
<accession>A0A7C3WQV4</accession>
<dbReference type="GO" id="GO:0006813">
    <property type="term" value="P:potassium ion transport"/>
    <property type="evidence" value="ECO:0007669"/>
    <property type="project" value="InterPro"/>
</dbReference>
<feature type="transmembrane region" description="Helical" evidence="2">
    <location>
        <begin position="82"/>
        <end position="107"/>
    </location>
</feature>
<dbReference type="InterPro" id="IPR050721">
    <property type="entry name" value="Trk_Ktr_HKT_K-transport"/>
</dbReference>
<gene>
    <name evidence="4" type="ORF">ENV62_02915</name>
</gene>
<dbReference type="InterPro" id="IPR003148">
    <property type="entry name" value="RCK_N"/>
</dbReference>
<dbReference type="Gene3D" id="1.10.287.70">
    <property type="match status" value="1"/>
</dbReference>
<feature type="transmembrane region" description="Helical" evidence="2">
    <location>
        <begin position="21"/>
        <end position="42"/>
    </location>
</feature>
<evidence type="ECO:0000259" key="3">
    <source>
        <dbReference type="PROSITE" id="PS51201"/>
    </source>
</evidence>
<reference evidence="4" key="1">
    <citation type="journal article" date="2020" name="mSystems">
        <title>Genome- and Community-Level Interaction Insights into Carbon Utilization and Element Cycling Functions of Hydrothermarchaeota in Hydrothermal Sediment.</title>
        <authorList>
            <person name="Zhou Z."/>
            <person name="Liu Y."/>
            <person name="Xu W."/>
            <person name="Pan J."/>
            <person name="Luo Z.H."/>
            <person name="Li M."/>
        </authorList>
    </citation>
    <scope>NUCLEOTIDE SEQUENCE [LARGE SCALE GENOMIC DNA]</scope>
    <source>
        <strain evidence="4">SpSt-776</strain>
    </source>
</reference>
<protein>
    <recommendedName>
        <fullName evidence="3">RCK N-terminal domain-containing protein</fullName>
    </recommendedName>
</protein>
<dbReference type="SUPFAM" id="SSF51735">
    <property type="entry name" value="NAD(P)-binding Rossmann-fold domains"/>
    <property type="match status" value="1"/>
</dbReference>
<dbReference type="Gene3D" id="3.40.50.720">
    <property type="entry name" value="NAD(P)-binding Rossmann-like Domain"/>
    <property type="match status" value="1"/>
</dbReference>
<name>A0A7C3WQV4_9BACT</name>
<dbReference type="SUPFAM" id="SSF81324">
    <property type="entry name" value="Voltage-gated potassium channels"/>
    <property type="match status" value="1"/>
</dbReference>
<proteinExistence type="predicted"/>
<dbReference type="InterPro" id="IPR036291">
    <property type="entry name" value="NAD(P)-bd_dom_sf"/>
</dbReference>
<dbReference type="InterPro" id="IPR013099">
    <property type="entry name" value="K_chnl_dom"/>
</dbReference>
<dbReference type="Pfam" id="PF02254">
    <property type="entry name" value="TrkA_N"/>
    <property type="match status" value="1"/>
</dbReference>